<evidence type="ECO:0000313" key="4">
    <source>
        <dbReference type="EMBL" id="KAK4595628.1"/>
    </source>
</evidence>
<feature type="transmembrane region" description="Helical" evidence="2">
    <location>
        <begin position="30"/>
        <end position="53"/>
    </location>
</feature>
<comment type="similarity">
    <text evidence="1">Belongs to the cullin family.</text>
</comment>
<dbReference type="AlphaFoldDB" id="A0AAN7IVE0"/>
<dbReference type="Gene3D" id="1.20.1310.10">
    <property type="entry name" value="Cullin Repeats"/>
    <property type="match status" value="1"/>
</dbReference>
<gene>
    <name evidence="4" type="ORF">RGQ29_013922</name>
</gene>
<evidence type="ECO:0000259" key="3">
    <source>
        <dbReference type="Pfam" id="PF00888"/>
    </source>
</evidence>
<feature type="domain" description="Cullin N-terminal" evidence="3">
    <location>
        <begin position="25"/>
        <end position="165"/>
    </location>
</feature>
<dbReference type="GO" id="GO:0031625">
    <property type="term" value="F:ubiquitin protein ligase binding"/>
    <property type="evidence" value="ECO:0007669"/>
    <property type="project" value="InterPro"/>
</dbReference>
<reference evidence="4 5" key="1">
    <citation type="journal article" date="2023" name="G3 (Bethesda)">
        <title>A haplotype-resolved chromosome-scale genome for Quercus rubra L. provides insights into the genetics of adaptive traits for red oak species.</title>
        <authorList>
            <person name="Kapoor B."/>
            <person name="Jenkins J."/>
            <person name="Schmutz J."/>
            <person name="Zhebentyayeva T."/>
            <person name="Kuelheim C."/>
            <person name="Coggeshall M."/>
            <person name="Heim C."/>
            <person name="Lasky J.R."/>
            <person name="Leites L."/>
            <person name="Islam-Faridi N."/>
            <person name="Romero-Severson J."/>
            <person name="DeLeo V.L."/>
            <person name="Lucas S.M."/>
            <person name="Lazic D."/>
            <person name="Gailing O."/>
            <person name="Carlson J."/>
            <person name="Staton M."/>
        </authorList>
    </citation>
    <scope>NUCLEOTIDE SEQUENCE [LARGE SCALE GENOMIC DNA]</scope>
    <source>
        <strain evidence="4">Pseudo-F2</strain>
    </source>
</reference>
<dbReference type="InterPro" id="IPR045093">
    <property type="entry name" value="Cullin"/>
</dbReference>
<accession>A0AAN7IVE0</accession>
<keyword evidence="5" id="KW-1185">Reference proteome</keyword>
<organism evidence="4 5">
    <name type="scientific">Quercus rubra</name>
    <name type="common">Northern red oak</name>
    <name type="synonym">Quercus borealis</name>
    <dbReference type="NCBI Taxonomy" id="3512"/>
    <lineage>
        <taxon>Eukaryota</taxon>
        <taxon>Viridiplantae</taxon>
        <taxon>Streptophyta</taxon>
        <taxon>Embryophyta</taxon>
        <taxon>Tracheophyta</taxon>
        <taxon>Spermatophyta</taxon>
        <taxon>Magnoliopsida</taxon>
        <taxon>eudicotyledons</taxon>
        <taxon>Gunneridae</taxon>
        <taxon>Pentapetalae</taxon>
        <taxon>rosids</taxon>
        <taxon>fabids</taxon>
        <taxon>Fagales</taxon>
        <taxon>Fagaceae</taxon>
        <taxon>Quercus</taxon>
    </lineage>
</organism>
<dbReference type="GO" id="GO:0006511">
    <property type="term" value="P:ubiquitin-dependent protein catabolic process"/>
    <property type="evidence" value="ECO:0007669"/>
    <property type="project" value="InterPro"/>
</dbReference>
<keyword evidence="2" id="KW-1133">Transmembrane helix</keyword>
<dbReference type="InterPro" id="IPR016159">
    <property type="entry name" value="Cullin_repeat-like_dom_sf"/>
</dbReference>
<comment type="caution">
    <text evidence="4">The sequence shown here is derived from an EMBL/GenBank/DDBJ whole genome shotgun (WGS) entry which is preliminary data.</text>
</comment>
<sequence>MLSTSYSQRQPYEYSWQLYERYKMALEESIASVMQIVFYSPVGFISNILIYWVEIWRSNAFNILFSASLPPPFTATEYIGMVCSKLCGSFKDAAISLINQERNGKQVQQDLLKNVLNFFADIGEGKIDYCKTFKQRMLEDAADYYSQLVSELLCCISYAEYIQKQASLDKLLEIVKWKLIGETAQVLIEKQKVESCDIANYQDLLSKYADMSLEEGSSVSLSNQWPMRR</sequence>
<evidence type="ECO:0000313" key="5">
    <source>
        <dbReference type="Proteomes" id="UP001324115"/>
    </source>
</evidence>
<dbReference type="Proteomes" id="UP001324115">
    <property type="component" value="Unassembled WGS sequence"/>
</dbReference>
<evidence type="ECO:0000256" key="2">
    <source>
        <dbReference type="SAM" id="Phobius"/>
    </source>
</evidence>
<dbReference type="SUPFAM" id="SSF74788">
    <property type="entry name" value="Cullin repeat-like"/>
    <property type="match status" value="1"/>
</dbReference>
<dbReference type="Pfam" id="PF00888">
    <property type="entry name" value="Cullin"/>
    <property type="match status" value="1"/>
</dbReference>
<dbReference type="EMBL" id="JAXUIC010000003">
    <property type="protein sequence ID" value="KAK4595628.1"/>
    <property type="molecule type" value="Genomic_DNA"/>
</dbReference>
<proteinExistence type="inferred from homology"/>
<dbReference type="PANTHER" id="PTHR11932">
    <property type="entry name" value="CULLIN"/>
    <property type="match status" value="1"/>
</dbReference>
<name>A0AAN7IVE0_QUERU</name>
<dbReference type="InterPro" id="IPR001373">
    <property type="entry name" value="Cullin_N"/>
</dbReference>
<evidence type="ECO:0000256" key="1">
    <source>
        <dbReference type="ARBA" id="ARBA00006019"/>
    </source>
</evidence>
<protein>
    <recommendedName>
        <fullName evidence="3">Cullin N-terminal domain-containing protein</fullName>
    </recommendedName>
</protein>
<keyword evidence="2" id="KW-0472">Membrane</keyword>
<keyword evidence="2" id="KW-0812">Transmembrane</keyword>